<dbReference type="PANTHER" id="PTHR35563:SF2">
    <property type="entry name" value="BARREL METAL-DEPENDENT HYDROLASE, PUTATIVE (AFU_ORTHOLOGUE AFUA_1G16240)-RELATED"/>
    <property type="match status" value="1"/>
</dbReference>
<dbReference type="PANTHER" id="PTHR35563">
    <property type="entry name" value="BARREL METAL-DEPENDENT HYDROLASE, PUTATIVE (AFU_ORTHOLOGUE AFUA_1G16240)-RELATED"/>
    <property type="match status" value="1"/>
</dbReference>
<dbReference type="InterPro" id="IPR052358">
    <property type="entry name" value="Aro_Compnd_Degr_Hydrolases"/>
</dbReference>
<dbReference type="Gene3D" id="3.20.20.140">
    <property type="entry name" value="Metal-dependent hydrolases"/>
    <property type="match status" value="2"/>
</dbReference>
<gene>
    <name evidence="2" type="ORF">SI65_09893</name>
</gene>
<organism evidence="2 3">
    <name type="scientific">Aspergillus cristatus</name>
    <name type="common">Chinese Fuzhuan brick tea-fermentation fungus</name>
    <name type="synonym">Eurotium cristatum</name>
    <dbReference type="NCBI Taxonomy" id="573508"/>
    <lineage>
        <taxon>Eukaryota</taxon>
        <taxon>Fungi</taxon>
        <taxon>Dikarya</taxon>
        <taxon>Ascomycota</taxon>
        <taxon>Pezizomycotina</taxon>
        <taxon>Eurotiomycetes</taxon>
        <taxon>Eurotiomycetidae</taxon>
        <taxon>Eurotiales</taxon>
        <taxon>Aspergillaceae</taxon>
        <taxon>Aspergillus</taxon>
        <taxon>Aspergillus subgen. Aspergillus</taxon>
    </lineage>
</organism>
<dbReference type="Pfam" id="PF04909">
    <property type="entry name" value="Amidohydro_2"/>
    <property type="match status" value="1"/>
</dbReference>
<dbReference type="GO" id="GO:0016787">
    <property type="term" value="F:hydrolase activity"/>
    <property type="evidence" value="ECO:0007669"/>
    <property type="project" value="InterPro"/>
</dbReference>
<accession>A0A1E3B1B3</accession>
<sequence length="308" mass="34576">MSLTQLEMRITAPKHGSAFGSHLLPLDSFDTHVYLFDPRLGPYAAGRAYTPDDAPLESLLAFNKRISSTGISGKVVLIQPSPYKTDCTVLMRCLQELQREGHSAYAIAVIDVDNITDQRLEEMHQLESSPTDPSSPGWMIQLFVPVWTSDVFYDCIRTLPVPVIADHSGGTLGASKLPPQLQDIPLSQPGFSSLLTLAKQFRLFIKISGLYRVFTRSESHFDDTQPIIQALAREVPNQLIWGSDWPHTGDGSNRLNRDINVKEPFRAIDNEAILRNIRSWVTDEAWQRMLMDNPGYLPVTSSLDHNYL</sequence>
<dbReference type="SUPFAM" id="SSF51556">
    <property type="entry name" value="Metallo-dependent hydrolases"/>
    <property type="match status" value="1"/>
</dbReference>
<evidence type="ECO:0000313" key="2">
    <source>
        <dbReference type="EMBL" id="ODM14704.1"/>
    </source>
</evidence>
<dbReference type="Proteomes" id="UP000094569">
    <property type="component" value="Unassembled WGS sequence"/>
</dbReference>
<evidence type="ECO:0000259" key="1">
    <source>
        <dbReference type="Pfam" id="PF04909"/>
    </source>
</evidence>
<protein>
    <recommendedName>
        <fullName evidence="1">Amidohydrolase-related domain-containing protein</fullName>
    </recommendedName>
</protein>
<dbReference type="InterPro" id="IPR006680">
    <property type="entry name" value="Amidohydro-rel"/>
</dbReference>
<proteinExistence type="predicted"/>
<dbReference type="OrthoDB" id="2135488at2759"/>
<evidence type="ECO:0000313" key="3">
    <source>
        <dbReference type="Proteomes" id="UP000094569"/>
    </source>
</evidence>
<dbReference type="InterPro" id="IPR032466">
    <property type="entry name" value="Metal_Hydrolase"/>
</dbReference>
<keyword evidence="3" id="KW-1185">Reference proteome</keyword>
<reference evidence="2 3" key="1">
    <citation type="journal article" date="2016" name="BMC Genomics">
        <title>Comparative genomic and transcriptomic analyses of the Fuzhuan brick tea-fermentation fungus Aspergillus cristatus.</title>
        <authorList>
            <person name="Ge Y."/>
            <person name="Wang Y."/>
            <person name="Liu Y."/>
            <person name="Tan Y."/>
            <person name="Ren X."/>
            <person name="Zhang X."/>
            <person name="Hyde K.D."/>
            <person name="Liu Y."/>
            <person name="Liu Z."/>
        </authorList>
    </citation>
    <scope>NUCLEOTIDE SEQUENCE [LARGE SCALE GENOMIC DNA]</scope>
    <source>
        <strain evidence="2 3">GZAAS20.1005</strain>
    </source>
</reference>
<name>A0A1E3B1B3_ASPCR</name>
<comment type="caution">
    <text evidence="2">The sequence shown here is derived from an EMBL/GenBank/DDBJ whole genome shotgun (WGS) entry which is preliminary data.</text>
</comment>
<feature type="domain" description="Amidohydrolase-related" evidence="1">
    <location>
        <begin position="137"/>
        <end position="266"/>
    </location>
</feature>
<dbReference type="EMBL" id="JXNT01000022">
    <property type="protein sequence ID" value="ODM14704.1"/>
    <property type="molecule type" value="Genomic_DNA"/>
</dbReference>
<dbReference type="AlphaFoldDB" id="A0A1E3B1B3"/>
<dbReference type="VEuPathDB" id="FungiDB:SI65_09893"/>